<gene>
    <name evidence="1" type="ORF">SPELUC_LOCUS2899</name>
</gene>
<keyword evidence="2" id="KW-1185">Reference proteome</keyword>
<dbReference type="Proteomes" id="UP000789366">
    <property type="component" value="Unassembled WGS sequence"/>
</dbReference>
<proteinExistence type="predicted"/>
<feature type="non-terminal residue" evidence="1">
    <location>
        <position position="207"/>
    </location>
</feature>
<organism evidence="1 2">
    <name type="scientific">Cetraspora pellucida</name>
    <dbReference type="NCBI Taxonomy" id="1433469"/>
    <lineage>
        <taxon>Eukaryota</taxon>
        <taxon>Fungi</taxon>
        <taxon>Fungi incertae sedis</taxon>
        <taxon>Mucoromycota</taxon>
        <taxon>Glomeromycotina</taxon>
        <taxon>Glomeromycetes</taxon>
        <taxon>Diversisporales</taxon>
        <taxon>Gigasporaceae</taxon>
        <taxon>Cetraspora</taxon>
    </lineage>
</organism>
<evidence type="ECO:0000313" key="2">
    <source>
        <dbReference type="Proteomes" id="UP000789366"/>
    </source>
</evidence>
<reference evidence="1" key="1">
    <citation type="submission" date="2021-06" db="EMBL/GenBank/DDBJ databases">
        <authorList>
            <person name="Kallberg Y."/>
            <person name="Tangrot J."/>
            <person name="Rosling A."/>
        </authorList>
    </citation>
    <scope>NUCLEOTIDE SEQUENCE</scope>
    <source>
        <strain evidence="1">28 12/20/2015</strain>
    </source>
</reference>
<protein>
    <submittedName>
        <fullName evidence="1">12016_t:CDS:1</fullName>
    </submittedName>
</protein>
<sequence length="207" mass="24088">MAKTISLQAFKIELNLWFLFGKLMVHLYVPICLYCGNLRSGWMWCHTYMMTFGKFCRSGERKVAIKSIGSSFCNISDEHKTSELFREPIALVVSAISKRPFSNEAHDKIGLTLAICNGERPQTNRKMFIPDCYKELMEQCWHNVPSNRPNINELYEILRGWYLAGINDNQFEDANSKNKNIEFIHLPEQQVWENSEFISTHITNDIP</sequence>
<evidence type="ECO:0000313" key="1">
    <source>
        <dbReference type="EMBL" id="CAG8498526.1"/>
    </source>
</evidence>
<name>A0ACA9L003_9GLOM</name>
<dbReference type="EMBL" id="CAJVPW010002077">
    <property type="protein sequence ID" value="CAG8498526.1"/>
    <property type="molecule type" value="Genomic_DNA"/>
</dbReference>
<comment type="caution">
    <text evidence="1">The sequence shown here is derived from an EMBL/GenBank/DDBJ whole genome shotgun (WGS) entry which is preliminary data.</text>
</comment>
<accession>A0ACA9L003</accession>